<dbReference type="CDD" id="cd05259">
    <property type="entry name" value="PCBER_SDR_a"/>
    <property type="match status" value="1"/>
</dbReference>
<comment type="subunit">
    <text evidence="2">Dimer.</text>
</comment>
<evidence type="ECO:0000256" key="4">
    <source>
        <dbReference type="ARBA" id="ARBA00023002"/>
    </source>
</evidence>
<dbReference type="PANTHER" id="PTHR43349:SF34">
    <property type="entry name" value="PINORESINOL-LARICIRESINOL REDUCTASE 3-RELATED"/>
    <property type="match status" value="1"/>
</dbReference>
<dbReference type="SUPFAM" id="SSF51735">
    <property type="entry name" value="NAD(P)-binding Rossmann-fold domains"/>
    <property type="match status" value="1"/>
</dbReference>
<feature type="domain" description="NmrA-like" evidence="5">
    <location>
        <begin position="3"/>
        <end position="307"/>
    </location>
</feature>
<dbReference type="GO" id="GO:0010284">
    <property type="term" value="F:lariciresinol reductase activity"/>
    <property type="evidence" value="ECO:0007669"/>
    <property type="project" value="UniProtKB-ARBA"/>
</dbReference>
<dbReference type="EMBL" id="CAMGYJ010000006">
    <property type="protein sequence ID" value="CAI0438011.1"/>
    <property type="molecule type" value="Genomic_DNA"/>
</dbReference>
<comment type="caution">
    <text evidence="6">The sequence shown here is derived from an EMBL/GenBank/DDBJ whole genome shotgun (WGS) entry which is preliminary data.</text>
</comment>
<evidence type="ECO:0000256" key="1">
    <source>
        <dbReference type="ARBA" id="ARBA00005725"/>
    </source>
</evidence>
<dbReference type="GO" id="GO:0009807">
    <property type="term" value="P:lignan biosynthetic process"/>
    <property type="evidence" value="ECO:0007669"/>
    <property type="project" value="UniProtKB-ARBA"/>
</dbReference>
<dbReference type="Proteomes" id="UP001154282">
    <property type="component" value="Unassembled WGS sequence"/>
</dbReference>
<dbReference type="PANTHER" id="PTHR43349">
    <property type="entry name" value="PINORESINOL REDUCTASE-RELATED"/>
    <property type="match status" value="1"/>
</dbReference>
<gene>
    <name evidence="6" type="ORF">LITE_LOCUS25660</name>
</gene>
<dbReference type="GO" id="GO:0019336">
    <property type="term" value="P:phenol-containing compound catabolic process"/>
    <property type="evidence" value="ECO:0007669"/>
    <property type="project" value="UniProtKB-ARBA"/>
</dbReference>
<dbReference type="GO" id="GO:0034312">
    <property type="term" value="P:diol biosynthetic process"/>
    <property type="evidence" value="ECO:0007669"/>
    <property type="project" value="UniProtKB-ARBA"/>
</dbReference>
<evidence type="ECO:0000256" key="3">
    <source>
        <dbReference type="ARBA" id="ARBA00022857"/>
    </source>
</evidence>
<dbReference type="Pfam" id="PF05368">
    <property type="entry name" value="NmrA"/>
    <property type="match status" value="1"/>
</dbReference>
<dbReference type="GO" id="GO:0042537">
    <property type="term" value="P:benzene-containing compound metabolic process"/>
    <property type="evidence" value="ECO:0007669"/>
    <property type="project" value="UniProtKB-ARBA"/>
</dbReference>
<dbReference type="GO" id="GO:0046189">
    <property type="term" value="P:phenol-containing compound biosynthetic process"/>
    <property type="evidence" value="ECO:0007669"/>
    <property type="project" value="UniProtKB-ARBA"/>
</dbReference>
<organism evidence="6 7">
    <name type="scientific">Linum tenue</name>
    <dbReference type="NCBI Taxonomy" id="586396"/>
    <lineage>
        <taxon>Eukaryota</taxon>
        <taxon>Viridiplantae</taxon>
        <taxon>Streptophyta</taxon>
        <taxon>Embryophyta</taxon>
        <taxon>Tracheophyta</taxon>
        <taxon>Spermatophyta</taxon>
        <taxon>Magnoliopsida</taxon>
        <taxon>eudicotyledons</taxon>
        <taxon>Gunneridae</taxon>
        <taxon>Pentapetalae</taxon>
        <taxon>rosids</taxon>
        <taxon>fabids</taxon>
        <taxon>Malpighiales</taxon>
        <taxon>Linaceae</taxon>
        <taxon>Linum</taxon>
    </lineage>
</organism>
<proteinExistence type="inferred from homology"/>
<accession>A0AAV0LWT9</accession>
<dbReference type="InterPro" id="IPR036291">
    <property type="entry name" value="NAD(P)-bd_dom_sf"/>
</dbReference>
<dbReference type="Gene3D" id="3.40.50.720">
    <property type="entry name" value="NAD(P)-binding Rossmann-like Domain"/>
    <property type="match status" value="1"/>
</dbReference>
<evidence type="ECO:0000313" key="7">
    <source>
        <dbReference type="Proteomes" id="UP001154282"/>
    </source>
</evidence>
<comment type="similarity">
    <text evidence="1">Belongs to the NmrA-type oxidoreductase family. Isoflavone reductase subfamily.</text>
</comment>
<dbReference type="Gene3D" id="3.90.25.10">
    <property type="entry name" value="UDP-galactose 4-epimerase, domain 1"/>
    <property type="match status" value="1"/>
</dbReference>
<keyword evidence="4" id="KW-0560">Oxidoreductase</keyword>
<evidence type="ECO:0000313" key="6">
    <source>
        <dbReference type="EMBL" id="CAI0438011.1"/>
    </source>
</evidence>
<dbReference type="GO" id="GO:0046273">
    <property type="term" value="P:lignan catabolic process"/>
    <property type="evidence" value="ECO:0007669"/>
    <property type="project" value="UniProtKB-ARBA"/>
</dbReference>
<evidence type="ECO:0000259" key="5">
    <source>
        <dbReference type="Pfam" id="PF05368"/>
    </source>
</evidence>
<reference evidence="6" key="1">
    <citation type="submission" date="2022-08" db="EMBL/GenBank/DDBJ databases">
        <authorList>
            <person name="Gutierrez-Valencia J."/>
        </authorList>
    </citation>
    <scope>NUCLEOTIDE SEQUENCE</scope>
</reference>
<dbReference type="InterPro" id="IPR045312">
    <property type="entry name" value="PCBER-like"/>
</dbReference>
<keyword evidence="7" id="KW-1185">Reference proteome</keyword>
<evidence type="ECO:0000256" key="2">
    <source>
        <dbReference type="ARBA" id="ARBA00011473"/>
    </source>
</evidence>
<protein>
    <recommendedName>
        <fullName evidence="5">NmrA-like domain-containing protein</fullName>
    </recommendedName>
</protein>
<dbReference type="InterPro" id="IPR008030">
    <property type="entry name" value="NmrA-like"/>
</dbReference>
<name>A0AAV0LWT9_9ROSI</name>
<dbReference type="InterPro" id="IPR050608">
    <property type="entry name" value="NmrA-type/Isoflavone_red_sf"/>
</dbReference>
<keyword evidence="3" id="KW-0521">NADP</keyword>
<dbReference type="AlphaFoldDB" id="A0AAV0LWT9"/>
<sequence length="312" mass="34696">MEEKSKVLIIGSTGNLGYHLAIFSLKCSHPTFLLVRESALDDPIKAQKLQFLTNGGATVIKGSLQDENVLVEAVKQVDIVICSIPSKQADEQKLLIKAIKQAGSSIKRFIPSEFGADPDRTQISGMDYGFYSRKAEIRRLIEAEAIPYTYVCNNLLMSCLLPSLVQPGLKSPPRDRVTIFGNGDVKGGISVFVKEEDVAAFTMRTVDDPSTLNKVLYLRPPGNVVSMNELVGMWESLTGTNVEKRYVSEEQMLNQIKETPYPGNMQLIFIYSVFVKGDHTYYEIDPSSGFEGSQLYPEVRYTTVEECLSTLL</sequence>
<dbReference type="GO" id="GO:1901502">
    <property type="term" value="P:ether catabolic process"/>
    <property type="evidence" value="ECO:0007669"/>
    <property type="project" value="UniProtKB-ARBA"/>
</dbReference>